<protein>
    <submittedName>
        <fullName evidence="3">NAD(P)-binding protein</fullName>
    </submittedName>
</protein>
<comment type="similarity">
    <text evidence="1">Belongs to the short-chain dehydrogenases/reductases (SDR) family.</text>
</comment>
<dbReference type="Proteomes" id="UP000800235">
    <property type="component" value="Unassembled WGS sequence"/>
</dbReference>
<evidence type="ECO:0000313" key="3">
    <source>
        <dbReference type="EMBL" id="KAF2419703.1"/>
    </source>
</evidence>
<dbReference type="Gene3D" id="3.40.50.720">
    <property type="entry name" value="NAD(P)-binding Rossmann-like Domain"/>
    <property type="match status" value="1"/>
</dbReference>
<dbReference type="FunFam" id="3.40.50.720:FF:000084">
    <property type="entry name" value="Short-chain dehydrogenase reductase"/>
    <property type="match status" value="1"/>
</dbReference>
<dbReference type="CDD" id="cd05233">
    <property type="entry name" value="SDR_c"/>
    <property type="match status" value="1"/>
</dbReference>
<dbReference type="OrthoDB" id="1669814at2759"/>
<evidence type="ECO:0000256" key="2">
    <source>
        <dbReference type="ARBA" id="ARBA00022857"/>
    </source>
</evidence>
<dbReference type="PRINTS" id="PR00080">
    <property type="entry name" value="SDRFAMILY"/>
</dbReference>
<accession>A0A9P4NFN7</accession>
<dbReference type="Pfam" id="PF13561">
    <property type="entry name" value="adh_short_C2"/>
    <property type="match status" value="1"/>
</dbReference>
<organism evidence="3 4">
    <name type="scientific">Tothia fuscella</name>
    <dbReference type="NCBI Taxonomy" id="1048955"/>
    <lineage>
        <taxon>Eukaryota</taxon>
        <taxon>Fungi</taxon>
        <taxon>Dikarya</taxon>
        <taxon>Ascomycota</taxon>
        <taxon>Pezizomycotina</taxon>
        <taxon>Dothideomycetes</taxon>
        <taxon>Pleosporomycetidae</taxon>
        <taxon>Venturiales</taxon>
        <taxon>Cylindrosympodiaceae</taxon>
        <taxon>Tothia</taxon>
    </lineage>
</organism>
<dbReference type="GO" id="GO:0016616">
    <property type="term" value="F:oxidoreductase activity, acting on the CH-OH group of donors, NAD or NADP as acceptor"/>
    <property type="evidence" value="ECO:0007669"/>
    <property type="project" value="TreeGrafter"/>
</dbReference>
<keyword evidence="4" id="KW-1185">Reference proteome</keyword>
<dbReference type="InterPro" id="IPR036291">
    <property type="entry name" value="NAD(P)-bd_dom_sf"/>
</dbReference>
<dbReference type="AlphaFoldDB" id="A0A9P4NFN7"/>
<name>A0A9P4NFN7_9PEZI</name>
<comment type="caution">
    <text evidence="3">The sequence shown here is derived from an EMBL/GenBank/DDBJ whole genome shotgun (WGS) entry which is preliminary data.</text>
</comment>
<dbReference type="EMBL" id="MU007117">
    <property type="protein sequence ID" value="KAF2419703.1"/>
    <property type="molecule type" value="Genomic_DNA"/>
</dbReference>
<dbReference type="PROSITE" id="PS00061">
    <property type="entry name" value="ADH_SHORT"/>
    <property type="match status" value="1"/>
</dbReference>
<reference evidence="3" key="1">
    <citation type="journal article" date="2020" name="Stud. Mycol.">
        <title>101 Dothideomycetes genomes: a test case for predicting lifestyles and emergence of pathogens.</title>
        <authorList>
            <person name="Haridas S."/>
            <person name="Albert R."/>
            <person name="Binder M."/>
            <person name="Bloem J."/>
            <person name="Labutti K."/>
            <person name="Salamov A."/>
            <person name="Andreopoulos B."/>
            <person name="Baker S."/>
            <person name="Barry K."/>
            <person name="Bills G."/>
            <person name="Bluhm B."/>
            <person name="Cannon C."/>
            <person name="Castanera R."/>
            <person name="Culley D."/>
            <person name="Daum C."/>
            <person name="Ezra D."/>
            <person name="Gonzalez J."/>
            <person name="Henrissat B."/>
            <person name="Kuo A."/>
            <person name="Liang C."/>
            <person name="Lipzen A."/>
            <person name="Lutzoni F."/>
            <person name="Magnuson J."/>
            <person name="Mondo S."/>
            <person name="Nolan M."/>
            <person name="Ohm R."/>
            <person name="Pangilinan J."/>
            <person name="Park H.-J."/>
            <person name="Ramirez L."/>
            <person name="Alfaro M."/>
            <person name="Sun H."/>
            <person name="Tritt A."/>
            <person name="Yoshinaga Y."/>
            <person name="Zwiers L.-H."/>
            <person name="Turgeon B."/>
            <person name="Goodwin S."/>
            <person name="Spatafora J."/>
            <person name="Crous P."/>
            <person name="Grigoriev I."/>
        </authorList>
    </citation>
    <scope>NUCLEOTIDE SEQUENCE</scope>
    <source>
        <strain evidence="3">CBS 130266</strain>
    </source>
</reference>
<dbReference type="GO" id="GO:0048038">
    <property type="term" value="F:quinone binding"/>
    <property type="evidence" value="ECO:0007669"/>
    <property type="project" value="TreeGrafter"/>
</dbReference>
<dbReference type="InterPro" id="IPR020904">
    <property type="entry name" value="Sc_DH/Rdtase_CS"/>
</dbReference>
<proteinExistence type="inferred from homology"/>
<dbReference type="InterPro" id="IPR002347">
    <property type="entry name" value="SDR_fam"/>
</dbReference>
<evidence type="ECO:0000313" key="4">
    <source>
        <dbReference type="Proteomes" id="UP000800235"/>
    </source>
</evidence>
<dbReference type="PRINTS" id="PR00081">
    <property type="entry name" value="GDHRDH"/>
</dbReference>
<keyword evidence="2" id="KW-0521">NADP</keyword>
<gene>
    <name evidence="3" type="ORF">EJ08DRAFT_654029</name>
</gene>
<sequence length="255" mass="27133">MPVDFDVKGKVIAITGAGSGIGFATARLLAEQGCLLSICDVNGTALAECTKEIAALSSSPLNILSTVVDVRKVSDVDSWIDATVAKFGKLDGGINMAGVIPKVINIERVEDLNDEDWNFVIDVNLNGVMHCMRAQLRNMNIGGSIINAASICGVIGFPKNAAYTATKHAVIGLSRTAAKEVGDREIRVNCIAPGLIEGPMQQKSVATRGGEQVWKCHIMRRGTPFEVGSLITWLLCDQSKYISGTVQIIDGAWAC</sequence>
<dbReference type="PANTHER" id="PTHR42760:SF45">
    <property type="entry name" value="SHORT CHAIN DEHYDROGENASE_REDUCTASE FAMILY PROTEIN, PUTATIVE (AFU_ORTHOLOGUE AFUA_3G09150)-RELATED"/>
    <property type="match status" value="1"/>
</dbReference>
<evidence type="ECO:0000256" key="1">
    <source>
        <dbReference type="ARBA" id="ARBA00006484"/>
    </source>
</evidence>
<dbReference type="PANTHER" id="PTHR42760">
    <property type="entry name" value="SHORT-CHAIN DEHYDROGENASES/REDUCTASES FAMILY MEMBER"/>
    <property type="match status" value="1"/>
</dbReference>
<dbReference type="SUPFAM" id="SSF51735">
    <property type="entry name" value="NAD(P)-binding Rossmann-fold domains"/>
    <property type="match status" value="1"/>
</dbReference>
<dbReference type="GO" id="GO:0006633">
    <property type="term" value="P:fatty acid biosynthetic process"/>
    <property type="evidence" value="ECO:0007669"/>
    <property type="project" value="TreeGrafter"/>
</dbReference>